<name>A0A5A7UZB5_CUCMM</name>
<feature type="region of interest" description="Disordered" evidence="1">
    <location>
        <begin position="245"/>
        <end position="265"/>
    </location>
</feature>
<sequence length="346" mass="38460">MVLTLSSGLIRGLKALTVICGKMSRNSSLIFFCGFGVRETLDVAVLISLLESHSFYNGRRDVRVWSSPLEGFSCRVNTLDRLSRILPLDVRGMIEDFLLNSPCGKRGRFLWCACVRAILWDLWDERNRRVFRGELPASGLSTGHDMHNYLASDDRGGPRSVKDTQTIGSAYDRYLQSVQLSSFTSGEVPTHGEMGMGRPVANRMPVGNRMPGPLLPDPIVMSRPPAVSPDLAPNGRNIEYGNHLPVDSMSRPGRETVPLPPDASNTLYVEGLPPDSSRREVAPWWGPPNIMFCGFCKPSLCSNCHECIAREDLKFVWTPFGEGLIFSRQDLTLPVEESNGYWIVSV</sequence>
<protein>
    <submittedName>
        <fullName evidence="2">RNA-binding protein 2</fullName>
    </submittedName>
</protein>
<accession>A0A5A7UZB5</accession>
<dbReference type="STRING" id="1194695.A0A5A7UZB5"/>
<comment type="caution">
    <text evidence="2">The sequence shown here is derived from an EMBL/GenBank/DDBJ whole genome shotgun (WGS) entry which is preliminary data.</text>
</comment>
<organism evidence="2 3">
    <name type="scientific">Cucumis melo var. makuwa</name>
    <name type="common">Oriental melon</name>
    <dbReference type="NCBI Taxonomy" id="1194695"/>
    <lineage>
        <taxon>Eukaryota</taxon>
        <taxon>Viridiplantae</taxon>
        <taxon>Streptophyta</taxon>
        <taxon>Embryophyta</taxon>
        <taxon>Tracheophyta</taxon>
        <taxon>Spermatophyta</taxon>
        <taxon>Magnoliopsida</taxon>
        <taxon>eudicotyledons</taxon>
        <taxon>Gunneridae</taxon>
        <taxon>Pentapetalae</taxon>
        <taxon>rosids</taxon>
        <taxon>fabids</taxon>
        <taxon>Cucurbitales</taxon>
        <taxon>Cucurbitaceae</taxon>
        <taxon>Benincaseae</taxon>
        <taxon>Cucumis</taxon>
    </lineage>
</organism>
<dbReference type="Proteomes" id="UP000321393">
    <property type="component" value="Unassembled WGS sequence"/>
</dbReference>
<dbReference type="AlphaFoldDB" id="A0A5A7UZB5"/>
<evidence type="ECO:0000313" key="3">
    <source>
        <dbReference type="Proteomes" id="UP000321393"/>
    </source>
</evidence>
<evidence type="ECO:0000313" key="2">
    <source>
        <dbReference type="EMBL" id="KAA0058925.1"/>
    </source>
</evidence>
<dbReference type="EMBL" id="SSTE01006658">
    <property type="protein sequence ID" value="KAA0058925.1"/>
    <property type="molecule type" value="Genomic_DNA"/>
</dbReference>
<reference evidence="2 3" key="1">
    <citation type="submission" date="2019-08" db="EMBL/GenBank/DDBJ databases">
        <title>Draft genome sequences of two oriental melons (Cucumis melo L. var makuwa).</title>
        <authorList>
            <person name="Kwon S.-Y."/>
        </authorList>
    </citation>
    <scope>NUCLEOTIDE SEQUENCE [LARGE SCALE GENOMIC DNA]</scope>
    <source>
        <strain evidence="3">cv. SW 3</strain>
        <tissue evidence="2">Leaf</tissue>
    </source>
</reference>
<proteinExistence type="predicted"/>
<gene>
    <name evidence="2" type="ORF">E6C27_scaffold98G00980</name>
</gene>
<dbReference type="OrthoDB" id="431169at2759"/>
<evidence type="ECO:0000256" key="1">
    <source>
        <dbReference type="SAM" id="MobiDB-lite"/>
    </source>
</evidence>